<comment type="similarity">
    <text evidence="1">Belongs to the eukaryotic initiation factor 4G family.</text>
</comment>
<evidence type="ECO:0000256" key="3">
    <source>
        <dbReference type="ARBA" id="ARBA00022917"/>
    </source>
</evidence>
<dbReference type="Gene3D" id="1.25.40.180">
    <property type="match status" value="1"/>
</dbReference>
<dbReference type="GO" id="GO:0016281">
    <property type="term" value="C:eukaryotic translation initiation factor 4F complex"/>
    <property type="evidence" value="ECO:0007669"/>
    <property type="project" value="TreeGrafter"/>
</dbReference>
<dbReference type="GO" id="GO:0003743">
    <property type="term" value="F:translation initiation factor activity"/>
    <property type="evidence" value="ECO:0007669"/>
    <property type="project" value="UniProtKB-KW"/>
</dbReference>
<dbReference type="SUPFAM" id="SSF48371">
    <property type="entry name" value="ARM repeat"/>
    <property type="match status" value="1"/>
</dbReference>
<organism evidence="5">
    <name type="scientific">Arundo donax</name>
    <name type="common">Giant reed</name>
    <name type="synonym">Donax arundinaceus</name>
    <dbReference type="NCBI Taxonomy" id="35708"/>
    <lineage>
        <taxon>Eukaryota</taxon>
        <taxon>Viridiplantae</taxon>
        <taxon>Streptophyta</taxon>
        <taxon>Embryophyta</taxon>
        <taxon>Tracheophyta</taxon>
        <taxon>Spermatophyta</taxon>
        <taxon>Magnoliopsida</taxon>
        <taxon>Liliopsida</taxon>
        <taxon>Poales</taxon>
        <taxon>Poaceae</taxon>
        <taxon>PACMAD clade</taxon>
        <taxon>Arundinoideae</taxon>
        <taxon>Arundineae</taxon>
        <taxon>Arundo</taxon>
    </lineage>
</organism>
<dbReference type="EMBL" id="GBRH01212947">
    <property type="protein sequence ID" value="JAD84948.1"/>
    <property type="molecule type" value="Transcribed_RNA"/>
</dbReference>
<dbReference type="InterPro" id="IPR003890">
    <property type="entry name" value="MIF4G-like_typ-3"/>
</dbReference>
<name>A0A0A9RUC6_ARUDO</name>
<evidence type="ECO:0000256" key="1">
    <source>
        <dbReference type="ARBA" id="ARBA00005775"/>
    </source>
</evidence>
<reference evidence="5" key="2">
    <citation type="journal article" date="2015" name="Data Brief">
        <title>Shoot transcriptome of the giant reed, Arundo donax.</title>
        <authorList>
            <person name="Barrero R.A."/>
            <person name="Guerrero F.D."/>
            <person name="Moolhuijzen P."/>
            <person name="Goolsby J.A."/>
            <person name="Tidwell J."/>
            <person name="Bellgard S.E."/>
            <person name="Bellgard M.I."/>
        </authorList>
    </citation>
    <scope>NUCLEOTIDE SEQUENCE</scope>
    <source>
        <tissue evidence="5">Shoot tissue taken approximately 20 cm above the soil surface</tissue>
    </source>
</reference>
<evidence type="ECO:0000256" key="2">
    <source>
        <dbReference type="ARBA" id="ARBA00022540"/>
    </source>
</evidence>
<dbReference type="PANTHER" id="PTHR23253:SF9">
    <property type="entry name" value="EUKARYOTIC TRANSLATION INITIATION FACTOR 4 GAMMA 2"/>
    <property type="match status" value="1"/>
</dbReference>
<dbReference type="GO" id="GO:0003729">
    <property type="term" value="F:mRNA binding"/>
    <property type="evidence" value="ECO:0007669"/>
    <property type="project" value="TreeGrafter"/>
</dbReference>
<keyword evidence="3" id="KW-0648">Protein biosynthesis</keyword>
<protein>
    <submittedName>
        <fullName evidence="5">Uncharacterized protein</fullName>
    </submittedName>
</protein>
<evidence type="ECO:0000313" key="5">
    <source>
        <dbReference type="EMBL" id="JAD84948.1"/>
    </source>
</evidence>
<dbReference type="AlphaFoldDB" id="A0A0A9RUC6"/>
<feature type="compositionally biased region" description="Polar residues" evidence="4">
    <location>
        <begin position="18"/>
        <end position="39"/>
    </location>
</feature>
<dbReference type="InterPro" id="IPR016024">
    <property type="entry name" value="ARM-type_fold"/>
</dbReference>
<feature type="region of interest" description="Disordered" evidence="4">
    <location>
        <begin position="18"/>
        <end position="44"/>
    </location>
</feature>
<dbReference type="FunFam" id="1.25.40.180:FF:000024">
    <property type="entry name" value="Eukaryotic translation initiation factor 4G"/>
    <property type="match status" value="1"/>
</dbReference>
<dbReference type="PANTHER" id="PTHR23253">
    <property type="entry name" value="EUKARYOTIC TRANSLATION INITIATION FACTOR 4 GAMMA"/>
    <property type="match status" value="1"/>
</dbReference>
<dbReference type="Pfam" id="PF02854">
    <property type="entry name" value="MIF4G"/>
    <property type="match status" value="1"/>
</dbReference>
<evidence type="ECO:0000256" key="4">
    <source>
        <dbReference type="SAM" id="MobiDB-lite"/>
    </source>
</evidence>
<sequence>MRMYSSRQRALLNLTPQSQPVGSYSQIPRSGSHASNRWQQKGLVPSPVTPMQIMHKANKKYVVGEVSNLEEVKQRQLNAILNKLTPRNFVKLFRKVEEVNIDNVATLSWFVSRVFHRVLVEQSFCEIYAKFCFQLALTLPDFREGTERITFRRLLLNYCQEVFERGERKEAKAGKVEEGEIKQTKEEEEERAIHARRCKLGNIRLIGELYKNRMLTERIMHDCIKKLIGDFHNPDEENTEALCKLMSTIGEMIDHPKAKENMDAYFEIMQKLSTNQKLSFRVRFLLRDSIDLRKNKWQQRCKMI</sequence>
<reference evidence="5" key="1">
    <citation type="submission" date="2014-09" db="EMBL/GenBank/DDBJ databases">
        <authorList>
            <person name="Magalhaes I.L.F."/>
            <person name="Oliveira U."/>
            <person name="Santos F.R."/>
            <person name="Vidigal T.H.D.A."/>
            <person name="Brescovit A.D."/>
            <person name="Santos A.J."/>
        </authorList>
    </citation>
    <scope>NUCLEOTIDE SEQUENCE</scope>
    <source>
        <tissue evidence="5">Shoot tissue taken approximately 20 cm above the soil surface</tissue>
    </source>
</reference>
<keyword evidence="2" id="KW-0396">Initiation factor</keyword>
<dbReference type="SMART" id="SM00543">
    <property type="entry name" value="MIF4G"/>
    <property type="match status" value="1"/>
</dbReference>
<accession>A0A0A9RUC6</accession>
<proteinExistence type="inferred from homology"/>